<dbReference type="Pfam" id="PF00378">
    <property type="entry name" value="ECH_1"/>
    <property type="match status" value="1"/>
</dbReference>
<dbReference type="SUPFAM" id="SSF52096">
    <property type="entry name" value="ClpP/crotonase"/>
    <property type="match status" value="1"/>
</dbReference>
<gene>
    <name evidence="2" type="ORF">METZ01_LOCUS36943</name>
</gene>
<dbReference type="InterPro" id="IPR001753">
    <property type="entry name" value="Enoyl-CoA_hydra/iso"/>
</dbReference>
<proteinExistence type="inferred from homology"/>
<sequence>MSDERPLDPADGGVTTEVRGRILLMGLDRPAKMNGYTPQMARQLVAAFERLDEDEDLWCGVLFGHGAHFTAGLDLPKFRDAMKDGRRSTQGERVDPMALGRRCRKPIVTAVHGVTYTLGIEMMLAGDIVVAADDCRFSQLEPLRGIHAAGGATIRFVDRGGWGNAMYHLLTSDEFDAEEARRVGLVQEVVPAGTQLDRAIQLAEKICEGAPKAVQATKASSAIYLRDGEAACIAALGPKQAELAAMDDAEEGVAAFRERRAGNFTGR</sequence>
<accession>A0A381QZQ1</accession>
<dbReference type="CDD" id="cd06558">
    <property type="entry name" value="crotonase-like"/>
    <property type="match status" value="1"/>
</dbReference>
<protein>
    <recommendedName>
        <fullName evidence="3">Enoyl-CoA hydratase</fullName>
    </recommendedName>
</protein>
<dbReference type="EMBL" id="UINC01001581">
    <property type="protein sequence ID" value="SUZ84089.1"/>
    <property type="molecule type" value="Genomic_DNA"/>
</dbReference>
<organism evidence="2">
    <name type="scientific">marine metagenome</name>
    <dbReference type="NCBI Taxonomy" id="408172"/>
    <lineage>
        <taxon>unclassified sequences</taxon>
        <taxon>metagenomes</taxon>
        <taxon>ecological metagenomes</taxon>
    </lineage>
</organism>
<dbReference type="NCBIfam" id="NF005126">
    <property type="entry name" value="PRK06563.1"/>
    <property type="match status" value="1"/>
</dbReference>
<evidence type="ECO:0000256" key="1">
    <source>
        <dbReference type="ARBA" id="ARBA00005254"/>
    </source>
</evidence>
<reference evidence="2" key="1">
    <citation type="submission" date="2018-05" db="EMBL/GenBank/DDBJ databases">
        <authorList>
            <person name="Lanie J.A."/>
            <person name="Ng W.-L."/>
            <person name="Kazmierczak K.M."/>
            <person name="Andrzejewski T.M."/>
            <person name="Davidsen T.M."/>
            <person name="Wayne K.J."/>
            <person name="Tettelin H."/>
            <person name="Glass J.I."/>
            <person name="Rusch D."/>
            <person name="Podicherti R."/>
            <person name="Tsui H.-C.T."/>
            <person name="Winkler M.E."/>
        </authorList>
    </citation>
    <scope>NUCLEOTIDE SEQUENCE</scope>
</reference>
<dbReference type="Gene3D" id="3.90.226.10">
    <property type="entry name" value="2-enoyl-CoA Hydratase, Chain A, domain 1"/>
    <property type="match status" value="1"/>
</dbReference>
<name>A0A381QZQ1_9ZZZZ</name>
<dbReference type="PANTHER" id="PTHR43802:SF1">
    <property type="entry name" value="IP11341P-RELATED"/>
    <property type="match status" value="1"/>
</dbReference>
<comment type="similarity">
    <text evidence="1">Belongs to the enoyl-CoA hydratase/isomerase family.</text>
</comment>
<dbReference type="InterPro" id="IPR014748">
    <property type="entry name" value="Enoyl-CoA_hydra_C"/>
</dbReference>
<evidence type="ECO:0008006" key="3">
    <source>
        <dbReference type="Google" id="ProtNLM"/>
    </source>
</evidence>
<evidence type="ECO:0000313" key="2">
    <source>
        <dbReference type="EMBL" id="SUZ84089.1"/>
    </source>
</evidence>
<dbReference type="PANTHER" id="PTHR43802">
    <property type="entry name" value="ENOYL-COA HYDRATASE"/>
    <property type="match status" value="1"/>
</dbReference>
<dbReference type="InterPro" id="IPR029045">
    <property type="entry name" value="ClpP/crotonase-like_dom_sf"/>
</dbReference>
<dbReference type="AlphaFoldDB" id="A0A381QZQ1"/>
<dbReference type="Gene3D" id="1.10.12.10">
    <property type="entry name" value="Lyase 2-enoyl-coa Hydratase, Chain A, domain 2"/>
    <property type="match status" value="1"/>
</dbReference>